<feature type="compositionally biased region" description="Basic and acidic residues" evidence="6">
    <location>
        <begin position="350"/>
        <end position="364"/>
    </location>
</feature>
<accession>A0ABQ3C1Y3</accession>
<evidence type="ECO:0000313" key="9">
    <source>
        <dbReference type="Proteomes" id="UP000615593"/>
    </source>
</evidence>
<proteinExistence type="inferred from homology"/>
<dbReference type="PANTHER" id="PTHR21716">
    <property type="entry name" value="TRANSMEMBRANE PROTEIN"/>
    <property type="match status" value="1"/>
</dbReference>
<keyword evidence="3 7" id="KW-0812">Transmembrane</keyword>
<feature type="transmembrane region" description="Helical" evidence="7">
    <location>
        <begin position="32"/>
        <end position="50"/>
    </location>
</feature>
<name>A0ABQ3C1Y3_9FLAO</name>
<evidence type="ECO:0000256" key="6">
    <source>
        <dbReference type="SAM" id="MobiDB-lite"/>
    </source>
</evidence>
<protein>
    <submittedName>
        <fullName evidence="8">AI-2E family transporter</fullName>
    </submittedName>
</protein>
<keyword evidence="4 7" id="KW-1133">Transmembrane helix</keyword>
<feature type="transmembrane region" description="Helical" evidence="7">
    <location>
        <begin position="7"/>
        <end position="26"/>
    </location>
</feature>
<organism evidence="8 9">
    <name type="scientific">Mesonia mobilis</name>
    <dbReference type="NCBI Taxonomy" id="369791"/>
    <lineage>
        <taxon>Bacteria</taxon>
        <taxon>Pseudomonadati</taxon>
        <taxon>Bacteroidota</taxon>
        <taxon>Flavobacteriia</taxon>
        <taxon>Flavobacteriales</taxon>
        <taxon>Flavobacteriaceae</taxon>
        <taxon>Mesonia</taxon>
    </lineage>
</organism>
<evidence type="ECO:0000256" key="3">
    <source>
        <dbReference type="ARBA" id="ARBA00022692"/>
    </source>
</evidence>
<reference evidence="9" key="1">
    <citation type="journal article" date="2019" name="Int. J. Syst. Evol. Microbiol.">
        <title>The Global Catalogue of Microorganisms (GCM) 10K type strain sequencing project: providing services to taxonomists for standard genome sequencing and annotation.</title>
        <authorList>
            <consortium name="The Broad Institute Genomics Platform"/>
            <consortium name="The Broad Institute Genome Sequencing Center for Infectious Disease"/>
            <person name="Wu L."/>
            <person name="Ma J."/>
        </authorList>
    </citation>
    <scope>NUCLEOTIDE SEQUENCE [LARGE SCALE GENOMIC DNA]</scope>
    <source>
        <strain evidence="9">KCTC 12708</strain>
    </source>
</reference>
<dbReference type="EMBL" id="BMWY01000008">
    <property type="protein sequence ID" value="GGZ62700.1"/>
    <property type="molecule type" value="Genomic_DNA"/>
</dbReference>
<comment type="similarity">
    <text evidence="2">Belongs to the autoinducer-2 exporter (AI-2E) (TC 2.A.86) family.</text>
</comment>
<feature type="region of interest" description="Disordered" evidence="6">
    <location>
        <begin position="334"/>
        <end position="364"/>
    </location>
</feature>
<feature type="transmembrane region" description="Helical" evidence="7">
    <location>
        <begin position="62"/>
        <end position="86"/>
    </location>
</feature>
<gene>
    <name evidence="8" type="ORF">GCM10008088_25160</name>
</gene>
<evidence type="ECO:0000256" key="7">
    <source>
        <dbReference type="SAM" id="Phobius"/>
    </source>
</evidence>
<dbReference type="GeneID" id="94370181"/>
<feature type="compositionally biased region" description="Basic and acidic residues" evidence="6">
    <location>
        <begin position="334"/>
        <end position="343"/>
    </location>
</feature>
<keyword evidence="5 7" id="KW-0472">Membrane</keyword>
<dbReference type="Proteomes" id="UP000615593">
    <property type="component" value="Unassembled WGS sequence"/>
</dbReference>
<comment type="caution">
    <text evidence="8">The sequence shown here is derived from an EMBL/GenBank/DDBJ whole genome shotgun (WGS) entry which is preliminary data.</text>
</comment>
<evidence type="ECO:0000256" key="5">
    <source>
        <dbReference type="ARBA" id="ARBA00023136"/>
    </source>
</evidence>
<keyword evidence="9" id="KW-1185">Reference proteome</keyword>
<feature type="transmembrane region" description="Helical" evidence="7">
    <location>
        <begin position="139"/>
        <end position="161"/>
    </location>
</feature>
<comment type="subcellular location">
    <subcellularLocation>
        <location evidence="1">Membrane</location>
        <topology evidence="1">Multi-pass membrane protein</topology>
    </subcellularLocation>
</comment>
<evidence type="ECO:0000256" key="2">
    <source>
        <dbReference type="ARBA" id="ARBA00009773"/>
    </source>
</evidence>
<evidence type="ECO:0000313" key="8">
    <source>
        <dbReference type="EMBL" id="GGZ62700.1"/>
    </source>
</evidence>
<feature type="transmembrane region" description="Helical" evidence="7">
    <location>
        <begin position="262"/>
        <end position="283"/>
    </location>
</feature>
<dbReference type="Pfam" id="PF01594">
    <property type="entry name" value="AI-2E_transport"/>
    <property type="match status" value="1"/>
</dbReference>
<sequence length="364" mass="40353">MKQLQPALVRQLFILLLILFLGFLIFKELTPYLSGILGAITLYFLLKGWMQKLVNKGWHKDLAAALLMVGSFIGILVPITGIILMLTSKIGKAVNNSERVVTAIKNQVDTWEHSLNYNISDQINTSEITSWVSTNLQSLAGGTFNAFIAIGIMYFILYYMLTFQDKIRASLDEYLPINHENLLLIGKESSNMVKANAIGIPLVAIVQGIVALIGFLIFGVPNPFFWFVITTIGSIIPFVGTAIGIVPVTILMFTQGENWQAIAVLIYGIVVVGSSDNIIRLYVLKRLSDVHPLITLIGVVVGVPLFGFIGLIFGPLLVSLFLLIVMIYKKEYGKEKSKIKSSEENITEEVNNKELKEESNAKKL</sequence>
<feature type="transmembrane region" description="Helical" evidence="7">
    <location>
        <begin position="224"/>
        <end position="250"/>
    </location>
</feature>
<feature type="transmembrane region" description="Helical" evidence="7">
    <location>
        <begin position="295"/>
        <end position="328"/>
    </location>
</feature>
<evidence type="ECO:0000256" key="1">
    <source>
        <dbReference type="ARBA" id="ARBA00004141"/>
    </source>
</evidence>
<dbReference type="RefSeq" id="WP_027885368.1">
    <property type="nucleotide sequence ID" value="NZ_BMWY01000008.1"/>
</dbReference>
<feature type="transmembrane region" description="Helical" evidence="7">
    <location>
        <begin position="197"/>
        <end position="218"/>
    </location>
</feature>
<evidence type="ECO:0000256" key="4">
    <source>
        <dbReference type="ARBA" id="ARBA00022989"/>
    </source>
</evidence>
<dbReference type="PANTHER" id="PTHR21716:SF4">
    <property type="entry name" value="TRANSMEMBRANE PROTEIN 245"/>
    <property type="match status" value="1"/>
</dbReference>
<dbReference type="InterPro" id="IPR002549">
    <property type="entry name" value="AI-2E-like"/>
</dbReference>